<dbReference type="WBParaSite" id="maker-E.canG7_contigs_2981-snap-gene-0.3-mRNA-1">
    <property type="protein sequence ID" value="maker-E.canG7_contigs_2981-snap-gene-0.3-mRNA-1"/>
    <property type="gene ID" value="EcG7_08744"/>
</dbReference>
<sequence length="63" mass="6910">MLCVDLEPSAVSVEGFSCMLGGRCLPHSSFAFLVVSVRFTLLCWIPFDRSQSVLFDVIDIAAL</sequence>
<proteinExistence type="predicted"/>
<accession>A0A915EVS0</accession>
<dbReference type="Proteomes" id="UP000887562">
    <property type="component" value="Unplaced"/>
</dbReference>
<dbReference type="AlphaFoldDB" id="A0A915EVS0"/>
<organism evidence="1 2">
    <name type="scientific">Echinococcus canadensis</name>
    <dbReference type="NCBI Taxonomy" id="519352"/>
    <lineage>
        <taxon>Eukaryota</taxon>
        <taxon>Metazoa</taxon>
        <taxon>Spiralia</taxon>
        <taxon>Lophotrochozoa</taxon>
        <taxon>Platyhelminthes</taxon>
        <taxon>Cestoda</taxon>
        <taxon>Eucestoda</taxon>
        <taxon>Cyclophyllidea</taxon>
        <taxon>Taeniidae</taxon>
        <taxon>Echinococcus</taxon>
        <taxon>Echinococcus canadensis group</taxon>
    </lineage>
</organism>
<evidence type="ECO:0000313" key="2">
    <source>
        <dbReference type="WBParaSite" id="maker-E.canG7_contigs_2981-snap-gene-0.3-mRNA-1"/>
    </source>
</evidence>
<protein>
    <submittedName>
        <fullName evidence="2">Uncharacterized protein</fullName>
    </submittedName>
</protein>
<evidence type="ECO:0000313" key="1">
    <source>
        <dbReference type="Proteomes" id="UP000887562"/>
    </source>
</evidence>
<keyword evidence="1" id="KW-1185">Reference proteome</keyword>
<reference evidence="2" key="1">
    <citation type="submission" date="2022-11" db="UniProtKB">
        <authorList>
            <consortium name="WormBaseParasite"/>
        </authorList>
    </citation>
    <scope>IDENTIFICATION</scope>
</reference>
<name>A0A915EVS0_9CEST</name>